<evidence type="ECO:0000256" key="14">
    <source>
        <dbReference type="SAM" id="MobiDB-lite"/>
    </source>
</evidence>
<dbReference type="EMBL" id="JAPDRK010000009">
    <property type="protein sequence ID" value="KAJ9608622.1"/>
    <property type="molecule type" value="Genomic_DNA"/>
</dbReference>
<comment type="subcellular location">
    <subcellularLocation>
        <location evidence="2">Chromosome</location>
        <location evidence="2">Telomere</location>
    </subcellularLocation>
    <subcellularLocation>
        <location evidence="1">Nucleus</location>
    </subcellularLocation>
</comment>
<comment type="similarity">
    <text evidence="3">Belongs to the GON7 family.</text>
</comment>
<keyword evidence="11" id="KW-0804">Transcription</keyword>
<evidence type="ECO:0000256" key="12">
    <source>
        <dbReference type="ARBA" id="ARBA00023242"/>
    </source>
</evidence>
<evidence type="ECO:0000256" key="13">
    <source>
        <dbReference type="ARBA" id="ARBA00025393"/>
    </source>
</evidence>
<keyword evidence="9" id="KW-0805">Transcription regulation</keyword>
<keyword evidence="10" id="KW-0010">Activator</keyword>
<keyword evidence="12" id="KW-0539">Nucleus</keyword>
<organism evidence="15 16">
    <name type="scientific">Cladophialophora chaetospira</name>
    <dbReference type="NCBI Taxonomy" id="386627"/>
    <lineage>
        <taxon>Eukaryota</taxon>
        <taxon>Fungi</taxon>
        <taxon>Dikarya</taxon>
        <taxon>Ascomycota</taxon>
        <taxon>Pezizomycotina</taxon>
        <taxon>Eurotiomycetes</taxon>
        <taxon>Chaetothyriomycetidae</taxon>
        <taxon>Chaetothyriales</taxon>
        <taxon>Herpotrichiellaceae</taxon>
        <taxon>Cladophialophora</taxon>
    </lineage>
</organism>
<evidence type="ECO:0000256" key="6">
    <source>
        <dbReference type="ARBA" id="ARBA00022454"/>
    </source>
</evidence>
<dbReference type="GO" id="GO:0005634">
    <property type="term" value="C:nucleus"/>
    <property type="evidence" value="ECO:0007669"/>
    <property type="project" value="UniProtKB-SubCell"/>
</dbReference>
<sequence length="109" mass="12106">MPEPSESSSVRLSAIYESPSGRKDFAYAVSTPQAGHDGSIKTDAKSKYLSELRASTKKLQEDVNKFLTEKMEEDKRAAGQHGLNGASKEKFTDELEEEKYGEENAEEET</sequence>
<reference evidence="15" key="1">
    <citation type="submission" date="2022-10" db="EMBL/GenBank/DDBJ databases">
        <title>Culturing micro-colonial fungi from biological soil crusts in the Mojave desert and describing Neophaeococcomyces mojavensis, and introducing the new genera and species Taxawa tesnikishii.</title>
        <authorList>
            <person name="Kurbessoian T."/>
            <person name="Stajich J.E."/>
        </authorList>
    </citation>
    <scope>NUCLEOTIDE SEQUENCE</scope>
    <source>
        <strain evidence="15">TK_41</strain>
    </source>
</reference>
<keyword evidence="8" id="KW-0779">Telomere</keyword>
<dbReference type="GO" id="GO:0000781">
    <property type="term" value="C:chromosome, telomeric region"/>
    <property type="evidence" value="ECO:0007669"/>
    <property type="project" value="UniProtKB-SubCell"/>
</dbReference>
<feature type="region of interest" description="Disordered" evidence="14">
    <location>
        <begin position="70"/>
        <end position="109"/>
    </location>
</feature>
<evidence type="ECO:0000313" key="15">
    <source>
        <dbReference type="EMBL" id="KAJ9608622.1"/>
    </source>
</evidence>
<dbReference type="InterPro" id="IPR014849">
    <property type="entry name" value="EKC/KEOPS_Gon7"/>
</dbReference>
<evidence type="ECO:0000256" key="1">
    <source>
        <dbReference type="ARBA" id="ARBA00004123"/>
    </source>
</evidence>
<comment type="caution">
    <text evidence="15">The sequence shown here is derived from an EMBL/GenBank/DDBJ whole genome shotgun (WGS) entry which is preliminary data.</text>
</comment>
<dbReference type="Pfam" id="PF08738">
    <property type="entry name" value="Gon7"/>
    <property type="match status" value="1"/>
</dbReference>
<dbReference type="GO" id="GO:0008033">
    <property type="term" value="P:tRNA processing"/>
    <property type="evidence" value="ECO:0007669"/>
    <property type="project" value="UniProtKB-KW"/>
</dbReference>
<gene>
    <name evidence="15" type="ORF">H2200_006393</name>
</gene>
<evidence type="ECO:0000256" key="2">
    <source>
        <dbReference type="ARBA" id="ARBA00004574"/>
    </source>
</evidence>
<keyword evidence="16" id="KW-1185">Reference proteome</keyword>
<evidence type="ECO:0000256" key="7">
    <source>
        <dbReference type="ARBA" id="ARBA00022694"/>
    </source>
</evidence>
<protein>
    <recommendedName>
        <fullName evidence="5">EKC/KEOPS complex subunit GON7</fullName>
    </recommendedName>
</protein>
<comment type="function">
    <text evidence="13">Component of the EKC/KEOPS complex that is required for the formation of a threonylcarbamoyl group on adenosine at position 37 (t(6)A37) in tRNAs that read codons beginning with adenine. The complex is probably involved in the transfer of the threonylcarbamoyl moiety of threonylcarbamoyl-AMP (TC-AMP) to the N6 group of A37. GON7 likely plays a supporting role to the catalytic subunit KAE1 in the complex. The EKC/KEOPS complex also promotes both telomere uncapping and telomere elongation. The complex is required for efficient recruitment of transcriptional coactivators.</text>
</comment>
<keyword evidence="6" id="KW-0158">Chromosome</keyword>
<evidence type="ECO:0000256" key="3">
    <source>
        <dbReference type="ARBA" id="ARBA00008529"/>
    </source>
</evidence>
<evidence type="ECO:0000256" key="10">
    <source>
        <dbReference type="ARBA" id="ARBA00023159"/>
    </source>
</evidence>
<evidence type="ECO:0000313" key="16">
    <source>
        <dbReference type="Proteomes" id="UP001172673"/>
    </source>
</evidence>
<evidence type="ECO:0000256" key="4">
    <source>
        <dbReference type="ARBA" id="ARBA00011534"/>
    </source>
</evidence>
<evidence type="ECO:0000256" key="8">
    <source>
        <dbReference type="ARBA" id="ARBA00022895"/>
    </source>
</evidence>
<evidence type="ECO:0000256" key="11">
    <source>
        <dbReference type="ARBA" id="ARBA00023163"/>
    </source>
</evidence>
<name>A0AA39CH74_9EURO</name>
<evidence type="ECO:0000256" key="5">
    <source>
        <dbReference type="ARBA" id="ARBA00019746"/>
    </source>
</evidence>
<keyword evidence="7" id="KW-0819">tRNA processing</keyword>
<proteinExistence type="inferred from homology"/>
<feature type="compositionally biased region" description="Acidic residues" evidence="14">
    <location>
        <begin position="94"/>
        <end position="109"/>
    </location>
</feature>
<dbReference type="AlphaFoldDB" id="A0AA39CH74"/>
<comment type="subunit">
    <text evidence="4">Component of the EKC/KEOPS complex composed of at least BUD32, CGI121, GON7, KAE1 and PCC1; the whole complex dimerizes.</text>
</comment>
<accession>A0AA39CH74</accession>
<evidence type="ECO:0000256" key="9">
    <source>
        <dbReference type="ARBA" id="ARBA00023015"/>
    </source>
</evidence>
<dbReference type="Proteomes" id="UP001172673">
    <property type="component" value="Unassembled WGS sequence"/>
</dbReference>